<accession>A0ABU1ZY01</accession>
<name>A0ABU1ZY01_9CORY</name>
<dbReference type="EMBL" id="JAVDXZ010000001">
    <property type="protein sequence ID" value="MDR7329819.1"/>
    <property type="molecule type" value="Genomic_DNA"/>
</dbReference>
<gene>
    <name evidence="5" type="ORF">J2S39_001495</name>
</gene>
<dbReference type="InterPro" id="IPR056003">
    <property type="entry name" value="CT398_CC_hairpin"/>
</dbReference>
<dbReference type="Proteomes" id="UP001180840">
    <property type="component" value="Unassembled WGS sequence"/>
</dbReference>
<feature type="domain" description="CT398-like coiled coil hairpin" evidence="4">
    <location>
        <begin position="30"/>
        <end position="188"/>
    </location>
</feature>
<dbReference type="InterPro" id="IPR003743">
    <property type="entry name" value="Zf-RING_7"/>
</dbReference>
<keyword evidence="6" id="KW-1185">Reference proteome</keyword>
<comment type="caution">
    <text evidence="5">The sequence shown here is derived from an EMBL/GenBank/DDBJ whole genome shotgun (WGS) entry which is preliminary data.</text>
</comment>
<dbReference type="Gene3D" id="1.10.287.1490">
    <property type="match status" value="1"/>
</dbReference>
<feature type="coiled-coil region" evidence="1">
    <location>
        <begin position="108"/>
        <end position="156"/>
    </location>
</feature>
<evidence type="ECO:0000256" key="1">
    <source>
        <dbReference type="SAM" id="Coils"/>
    </source>
</evidence>
<protein>
    <submittedName>
        <fullName evidence="5">Nucleic acid-binding Zn-ribbon protein</fullName>
    </submittedName>
</protein>
<dbReference type="RefSeq" id="WP_290194939.1">
    <property type="nucleotide sequence ID" value="NZ_CP047654.1"/>
</dbReference>
<dbReference type="Pfam" id="PF24481">
    <property type="entry name" value="CT398_CC"/>
    <property type="match status" value="1"/>
</dbReference>
<sequence>MKLDRALHPVLLDLATTQRKLTVAPEALVTPEQQELERLLQEQKEIRSAASSAQMAVDDMELDILRIQEDERKLRRREADNKQKLQSETDPEKRKDLDHDLYATKSRIADLMSELKECHNEIAALRNNRDVHGARVDDVARQIELAERAAEAANGASAHLQDPQARIAELRAQLPADVLAAYEDQRVENEVGAAFFNKRTCGSCFLVLPAADRTRINNAPADELPQCPNCGSYLVRSIGVGESA</sequence>
<reference evidence="5" key="1">
    <citation type="submission" date="2023-07" db="EMBL/GenBank/DDBJ databases">
        <title>Sequencing the genomes of 1000 actinobacteria strains.</title>
        <authorList>
            <person name="Klenk H.-P."/>
        </authorList>
    </citation>
    <scope>NUCLEOTIDE SEQUENCE</scope>
    <source>
        <strain evidence="5">DSM 107476</strain>
    </source>
</reference>
<keyword evidence="1" id="KW-0175">Coiled coil</keyword>
<feature type="domain" description="C4-type zinc ribbon" evidence="3">
    <location>
        <begin position="200"/>
        <end position="234"/>
    </location>
</feature>
<organism evidence="5 6">
    <name type="scientific">Corynebacterium guangdongense</name>
    <dbReference type="NCBI Taxonomy" id="1783348"/>
    <lineage>
        <taxon>Bacteria</taxon>
        <taxon>Bacillati</taxon>
        <taxon>Actinomycetota</taxon>
        <taxon>Actinomycetes</taxon>
        <taxon>Mycobacteriales</taxon>
        <taxon>Corynebacteriaceae</taxon>
        <taxon>Corynebacterium</taxon>
    </lineage>
</organism>
<evidence type="ECO:0000259" key="4">
    <source>
        <dbReference type="Pfam" id="PF24481"/>
    </source>
</evidence>
<proteinExistence type="predicted"/>
<evidence type="ECO:0000259" key="3">
    <source>
        <dbReference type="Pfam" id="PF02591"/>
    </source>
</evidence>
<feature type="region of interest" description="Disordered" evidence="2">
    <location>
        <begin position="75"/>
        <end position="96"/>
    </location>
</feature>
<evidence type="ECO:0000313" key="6">
    <source>
        <dbReference type="Proteomes" id="UP001180840"/>
    </source>
</evidence>
<evidence type="ECO:0000313" key="5">
    <source>
        <dbReference type="EMBL" id="MDR7329819.1"/>
    </source>
</evidence>
<evidence type="ECO:0000256" key="2">
    <source>
        <dbReference type="SAM" id="MobiDB-lite"/>
    </source>
</evidence>
<dbReference type="Pfam" id="PF02591">
    <property type="entry name" value="Zn_ribbon_9"/>
    <property type="match status" value="1"/>
</dbReference>